<evidence type="ECO:0008006" key="3">
    <source>
        <dbReference type="Google" id="ProtNLM"/>
    </source>
</evidence>
<keyword evidence="2" id="KW-1185">Reference proteome</keyword>
<dbReference type="InterPro" id="IPR031882">
    <property type="entry name" value="DUF4762"/>
</dbReference>
<dbReference type="Pfam" id="PF15959">
    <property type="entry name" value="DUF4762"/>
    <property type="match status" value="1"/>
</dbReference>
<reference evidence="1 2" key="1">
    <citation type="submission" date="2012-02" db="EMBL/GenBank/DDBJ databases">
        <title>Whole genome shotgun sequence of Escherichia hermannii NBRC 105704.</title>
        <authorList>
            <person name="Yoshida I."/>
            <person name="Hosoyama A."/>
            <person name="Tsuchikane K."/>
            <person name="Katsumata H."/>
            <person name="Yamazaki S."/>
            <person name="Fujita N."/>
        </authorList>
    </citation>
    <scope>NUCLEOTIDE SEQUENCE [LARGE SCALE GENOMIC DNA]</scope>
    <source>
        <strain evidence="1 2">NBRC 105704</strain>
    </source>
</reference>
<dbReference type="RefSeq" id="WP_002463402.1">
    <property type="nucleotide sequence ID" value="NZ_BAFF01000001.1"/>
</dbReference>
<comment type="caution">
    <text evidence="1">The sequence shown here is derived from an EMBL/GenBank/DDBJ whole genome shotgun (WGS) entry which is preliminary data.</text>
</comment>
<evidence type="ECO:0000313" key="1">
    <source>
        <dbReference type="EMBL" id="GAB50685.1"/>
    </source>
</evidence>
<dbReference type="EMBL" id="BAFF01000001">
    <property type="protein sequence ID" value="GAB50685.1"/>
    <property type="molecule type" value="Genomic_DNA"/>
</dbReference>
<organism evidence="1 2">
    <name type="scientific">Atlantibacter hermannii NBRC 105704</name>
    <dbReference type="NCBI Taxonomy" id="1115512"/>
    <lineage>
        <taxon>Bacteria</taxon>
        <taxon>Pseudomonadati</taxon>
        <taxon>Pseudomonadota</taxon>
        <taxon>Gammaproteobacteria</taxon>
        <taxon>Enterobacterales</taxon>
        <taxon>Enterobacteriaceae</taxon>
        <taxon>Atlantibacter</taxon>
    </lineage>
</organism>
<evidence type="ECO:0000313" key="2">
    <source>
        <dbReference type="Proteomes" id="UP000010297"/>
    </source>
</evidence>
<sequence>MKKLAMNDVMDVIGGCCQTCSITYSTVSVNGNTPVCVETTTCVDKYGHETRTVNQVNAAYCPSSPNVPN</sequence>
<dbReference type="Proteomes" id="UP000010297">
    <property type="component" value="Unassembled WGS sequence"/>
</dbReference>
<gene>
    <name evidence="1" type="ORF">EH105704_01_06970</name>
</gene>
<dbReference type="AlphaFoldDB" id="H5UXQ4"/>
<accession>H5UXQ4</accession>
<name>H5UXQ4_ATLHE</name>
<proteinExistence type="predicted"/>
<dbReference type="GeneID" id="92829327"/>
<protein>
    <recommendedName>
        <fullName evidence="3">DUF4762 domain-containing protein</fullName>
    </recommendedName>
</protein>